<dbReference type="AlphaFoldDB" id="A0A2N9G1D6"/>
<organism evidence="1">
    <name type="scientific">Fagus sylvatica</name>
    <name type="common">Beechnut</name>
    <dbReference type="NCBI Taxonomy" id="28930"/>
    <lineage>
        <taxon>Eukaryota</taxon>
        <taxon>Viridiplantae</taxon>
        <taxon>Streptophyta</taxon>
        <taxon>Embryophyta</taxon>
        <taxon>Tracheophyta</taxon>
        <taxon>Spermatophyta</taxon>
        <taxon>Magnoliopsida</taxon>
        <taxon>eudicotyledons</taxon>
        <taxon>Gunneridae</taxon>
        <taxon>Pentapetalae</taxon>
        <taxon>rosids</taxon>
        <taxon>fabids</taxon>
        <taxon>Fagales</taxon>
        <taxon>Fagaceae</taxon>
        <taxon>Fagus</taxon>
    </lineage>
</organism>
<reference evidence="1" key="1">
    <citation type="submission" date="2018-02" db="EMBL/GenBank/DDBJ databases">
        <authorList>
            <person name="Cohen D.B."/>
            <person name="Kent A.D."/>
        </authorList>
    </citation>
    <scope>NUCLEOTIDE SEQUENCE</scope>
</reference>
<gene>
    <name evidence="1" type="ORF">FSB_LOCUS24469</name>
</gene>
<name>A0A2N9G1D6_FAGSY</name>
<dbReference type="EMBL" id="OIVN01001680">
    <property type="protein sequence ID" value="SPC96587.1"/>
    <property type="molecule type" value="Genomic_DNA"/>
</dbReference>
<protein>
    <submittedName>
        <fullName evidence="1">Uncharacterized protein</fullName>
    </submittedName>
</protein>
<proteinExistence type="predicted"/>
<sequence length="78" mass="8853">MRAATPAKEWTVVARSVRWWHCGKLAAKRCGRVVPFRPPARRESPGEAKLSLRRSRSSPARYCAAFNQFNISDKSVTH</sequence>
<evidence type="ECO:0000313" key="1">
    <source>
        <dbReference type="EMBL" id="SPC96587.1"/>
    </source>
</evidence>
<accession>A0A2N9G1D6</accession>